<feature type="domain" description="Endonuclease/exonuclease/phosphatase" evidence="1">
    <location>
        <begin position="78"/>
        <end position="277"/>
    </location>
</feature>
<evidence type="ECO:0000313" key="2">
    <source>
        <dbReference type="EMBL" id="CRH06828.1"/>
    </source>
</evidence>
<dbReference type="Pfam" id="PF03372">
    <property type="entry name" value="Exo_endo_phos"/>
    <property type="match status" value="1"/>
</dbReference>
<keyword evidence="2" id="KW-0255">Endonuclease</keyword>
<keyword evidence="2" id="KW-0540">Nuclease</keyword>
<proteinExistence type="predicted"/>
<dbReference type="GO" id="GO:0004527">
    <property type="term" value="F:exonuclease activity"/>
    <property type="evidence" value="ECO:0007669"/>
    <property type="project" value="UniProtKB-KW"/>
</dbReference>
<dbReference type="GO" id="GO:0004519">
    <property type="term" value="F:endonuclease activity"/>
    <property type="evidence" value="ECO:0007669"/>
    <property type="project" value="UniProtKB-KW"/>
</dbReference>
<dbReference type="InterPro" id="IPR005135">
    <property type="entry name" value="Endo/exonuclease/phosphatase"/>
</dbReference>
<keyword evidence="2" id="KW-0269">Exonuclease</keyword>
<evidence type="ECO:0000259" key="1">
    <source>
        <dbReference type="Pfam" id="PF03372"/>
    </source>
</evidence>
<dbReference type="Gene3D" id="3.60.10.10">
    <property type="entry name" value="Endonuclease/exonuclease/phosphatase"/>
    <property type="match status" value="1"/>
</dbReference>
<keyword evidence="2" id="KW-0378">Hydrolase</keyword>
<gene>
    <name evidence="2" type="ORF">MAGMO_2675</name>
</gene>
<dbReference type="AlphaFoldDB" id="A0A1S7LJP6"/>
<sequence length="290" mass="32969">MSEQRSCFHLNTMAGGDGRRFWPHIYIHYAIHYKRPVQALLEELFDVRLPFKWQKRSLSGRRAIVYPKLNPNRICDQLLKRNQSNPIDVLGLCEVLRSQQPRYLEALQAMGYSTIHTALGHKPKGIKDHLSVILATREPTEAIPIPHPFTWGKMIGGGGGAILARGLESGIYYLYLHLCTTEKMTLYQKHMQTLNSNLNALPMTSEVVLMGDFNYPIKQLRTRIPALAAFNDCMNQPETPTFLQWWDRRSVDHILARGRLPANAQGEVVTELFNSDHAAVQSVLVSDSSH</sequence>
<name>A0A1S7LJP6_MAGMO</name>
<dbReference type="EMBL" id="LO017727">
    <property type="protein sequence ID" value="CRH06828.1"/>
    <property type="molecule type" value="Genomic_DNA"/>
</dbReference>
<dbReference type="SUPFAM" id="SSF56219">
    <property type="entry name" value="DNase I-like"/>
    <property type="match status" value="1"/>
</dbReference>
<reference evidence="2" key="1">
    <citation type="submission" date="2015-04" db="EMBL/GenBank/DDBJ databases">
        <authorList>
            <person name="Syromyatnikov M.Y."/>
            <person name="Popov V.N."/>
        </authorList>
    </citation>
    <scope>NUCLEOTIDE SEQUENCE</scope>
    <source>
        <strain evidence="2">MO-1</strain>
    </source>
</reference>
<accession>A0A1S7LJP6</accession>
<dbReference type="InterPro" id="IPR036691">
    <property type="entry name" value="Endo/exonu/phosph_ase_sf"/>
</dbReference>
<protein>
    <submittedName>
        <fullName evidence="2">Putative Endonuclease/exonuclease/phosphatase family protein</fullName>
    </submittedName>
</protein>
<organism evidence="2">
    <name type="scientific">Magnetococcus massalia (strain MO-1)</name>
    <dbReference type="NCBI Taxonomy" id="451514"/>
    <lineage>
        <taxon>Bacteria</taxon>
        <taxon>Pseudomonadati</taxon>
        <taxon>Pseudomonadota</taxon>
        <taxon>Magnetococcia</taxon>
        <taxon>Magnetococcales</taxon>
        <taxon>Magnetococcaceae</taxon>
        <taxon>Magnetococcus</taxon>
    </lineage>
</organism>